<comment type="caution">
    <text evidence="3">The sequence shown here is derived from an EMBL/GenBank/DDBJ whole genome shotgun (WGS) entry which is preliminary data.</text>
</comment>
<dbReference type="InterPro" id="IPR036812">
    <property type="entry name" value="NAD(P)_OxRdtase_dom_sf"/>
</dbReference>
<dbReference type="Gene3D" id="3.20.20.100">
    <property type="entry name" value="NADP-dependent oxidoreductase domain"/>
    <property type="match status" value="1"/>
</dbReference>
<dbReference type="Proteomes" id="UP000179616">
    <property type="component" value="Unassembled WGS sequence"/>
</dbReference>
<dbReference type="Pfam" id="PF00248">
    <property type="entry name" value="Aldo_ket_red"/>
    <property type="match status" value="1"/>
</dbReference>
<evidence type="ECO:0000313" key="4">
    <source>
        <dbReference type="Proteomes" id="UP000179616"/>
    </source>
</evidence>
<dbReference type="CDD" id="cd19088">
    <property type="entry name" value="AKR_AKR13B1"/>
    <property type="match status" value="1"/>
</dbReference>
<dbReference type="InterPro" id="IPR023210">
    <property type="entry name" value="NADP_OxRdtase_dom"/>
</dbReference>
<dbReference type="SUPFAM" id="SSF51430">
    <property type="entry name" value="NAD(P)-linked oxidoreductase"/>
    <property type="match status" value="1"/>
</dbReference>
<dbReference type="PANTHER" id="PTHR43625">
    <property type="entry name" value="AFLATOXIN B1 ALDEHYDE REDUCTASE"/>
    <property type="match status" value="1"/>
</dbReference>
<feature type="domain" description="NADP-dependent oxidoreductase" evidence="2">
    <location>
        <begin position="23"/>
        <end position="288"/>
    </location>
</feature>
<sequence>MVTSTQPVGAGTLTLGGDITVNRLGYGTMQLTGPGVWGPPRDPVSAVRLLIRVIELGVNFLDTADAYGPQIVEDLIREALHPYPGDLTIATKVGLARTGPAEWGWIPLGRPEYLRQQTEMSLRRLKLERIDLLQLHRVDPTVPFEDQIGELKLLRDEGKIRHVGLSEVSVDQLHAARQIVPIASVQNLFNLTNRSASDVVDYATAHGIAFIPYFPLATAGLDGAGSALDVIAHAHGRTPAQIALAWLLRRSPIVLPIPGTSSEAHLAQNVAAADIALSDAEFEALSAAVPLPDGRNE</sequence>
<name>A0A1S1L999_9MYCO</name>
<dbReference type="EMBL" id="MLIK01000004">
    <property type="protein sequence ID" value="OHU30609.1"/>
    <property type="molecule type" value="Genomic_DNA"/>
</dbReference>
<dbReference type="GO" id="GO:0016491">
    <property type="term" value="F:oxidoreductase activity"/>
    <property type="evidence" value="ECO:0007669"/>
    <property type="project" value="UniProtKB-KW"/>
</dbReference>
<accession>A0A1S1L999</accession>
<evidence type="ECO:0000313" key="3">
    <source>
        <dbReference type="EMBL" id="OHU30609.1"/>
    </source>
</evidence>
<dbReference type="GeneID" id="57165625"/>
<organism evidence="3 4">
    <name type="scientific">Mycobacteroides franklinii</name>
    <dbReference type="NCBI Taxonomy" id="948102"/>
    <lineage>
        <taxon>Bacteria</taxon>
        <taxon>Bacillati</taxon>
        <taxon>Actinomycetota</taxon>
        <taxon>Actinomycetes</taxon>
        <taxon>Mycobacteriales</taxon>
        <taxon>Mycobacteriaceae</taxon>
        <taxon>Mycobacteroides</taxon>
    </lineage>
</organism>
<dbReference type="PANTHER" id="PTHR43625:SF40">
    <property type="entry name" value="ALDO-KETO REDUCTASE YAKC [NADP(+)]"/>
    <property type="match status" value="1"/>
</dbReference>
<dbReference type="PRINTS" id="PR00069">
    <property type="entry name" value="ALDKETRDTASE"/>
</dbReference>
<dbReference type="STRING" id="948102.BKG76_02350"/>
<reference evidence="3 4" key="1">
    <citation type="submission" date="2016-10" db="EMBL/GenBank/DDBJ databases">
        <title>Evaluation of Human, Veterinary and Environmental Mycobacterium chelonae Isolates by Core Genome Phylogenomic Analysis, Targeted Gene Comparison, and Anti-microbial Susceptibility Patterns: A Tale of Mistaken Identities.</title>
        <authorList>
            <person name="Fogelson S.B."/>
            <person name="Camus A.C."/>
            <person name="Lorenz W."/>
            <person name="Vasireddy R."/>
            <person name="Vasireddy S."/>
            <person name="Smith T."/>
            <person name="Brown-Elliott B.A."/>
            <person name="Wallace R.J.Jr."/>
            <person name="Hasan N.A."/>
            <person name="Reischl U."/>
            <person name="Sanchez S."/>
        </authorList>
    </citation>
    <scope>NUCLEOTIDE SEQUENCE [LARGE SCALE GENOMIC DNA]</scope>
    <source>
        <strain evidence="3 4">1559</strain>
    </source>
</reference>
<dbReference type="GO" id="GO:0005737">
    <property type="term" value="C:cytoplasm"/>
    <property type="evidence" value="ECO:0007669"/>
    <property type="project" value="TreeGrafter"/>
</dbReference>
<dbReference type="InterPro" id="IPR050791">
    <property type="entry name" value="Aldo-Keto_reductase"/>
</dbReference>
<evidence type="ECO:0000256" key="1">
    <source>
        <dbReference type="ARBA" id="ARBA00023002"/>
    </source>
</evidence>
<keyword evidence="1" id="KW-0560">Oxidoreductase</keyword>
<dbReference type="AlphaFoldDB" id="A0A1S1L999"/>
<evidence type="ECO:0000259" key="2">
    <source>
        <dbReference type="Pfam" id="PF00248"/>
    </source>
</evidence>
<proteinExistence type="predicted"/>
<protein>
    <submittedName>
        <fullName evidence="3">Oxidoreductase</fullName>
    </submittedName>
</protein>
<gene>
    <name evidence="3" type="ORF">BKG76_02350</name>
</gene>
<dbReference type="RefSeq" id="WP_070935632.1">
    <property type="nucleotide sequence ID" value="NZ_MLIK01000004.1"/>
</dbReference>
<dbReference type="InterPro" id="IPR020471">
    <property type="entry name" value="AKR"/>
</dbReference>